<dbReference type="InterPro" id="IPR045567">
    <property type="entry name" value="CofH/MnqC-like_C"/>
</dbReference>
<name>A0A3B0BEJ8_9ACTN</name>
<proteinExistence type="inferred from homology"/>
<keyword evidence="6" id="KW-0474">Menaquinone biosynthesis</keyword>
<gene>
    <name evidence="6 10" type="primary">mqnC</name>
    <name evidence="10" type="ORF">D7231_17890</name>
</gene>
<dbReference type="SFLD" id="SFLDG01389">
    <property type="entry name" value="menaquinone_synthsis_involved"/>
    <property type="match status" value="1"/>
</dbReference>
<dbReference type="UniPathway" id="UPA00079"/>
<evidence type="ECO:0000256" key="2">
    <source>
        <dbReference type="ARBA" id="ARBA00022691"/>
    </source>
</evidence>
<dbReference type="InterPro" id="IPR022431">
    <property type="entry name" value="Cyclic_DHFL_synthase_mqnC"/>
</dbReference>
<dbReference type="GO" id="GO:0051539">
    <property type="term" value="F:4 iron, 4 sulfur cluster binding"/>
    <property type="evidence" value="ECO:0007669"/>
    <property type="project" value="UniProtKB-KW"/>
</dbReference>
<feature type="binding site" evidence="8">
    <location>
        <position position="321"/>
    </location>
    <ligand>
        <name>(3R)-3-methyl-D-ornithine</name>
        <dbReference type="ChEBI" id="CHEBI:64642"/>
    </ligand>
</feature>
<feature type="binding site" evidence="8">
    <location>
        <position position="299"/>
    </location>
    <ligand>
        <name>(3R)-3-methyl-D-ornithine</name>
        <dbReference type="ChEBI" id="CHEBI:64642"/>
    </ligand>
</feature>
<keyword evidence="1 6" id="KW-0004">4Fe-4S</keyword>
<dbReference type="PANTHER" id="PTHR43076">
    <property type="entry name" value="FO SYNTHASE (COFH)"/>
    <property type="match status" value="1"/>
</dbReference>
<dbReference type="OrthoDB" id="9802027at2"/>
<dbReference type="InterPro" id="IPR020050">
    <property type="entry name" value="FO_synthase_su2"/>
</dbReference>
<feature type="binding site" evidence="8">
    <location>
        <position position="187"/>
    </location>
    <ligand>
        <name>S-adenosyl-L-methionine</name>
        <dbReference type="ChEBI" id="CHEBI:59789"/>
    </ligand>
</feature>
<dbReference type="NCBIfam" id="TIGR03699">
    <property type="entry name" value="menaquin_MqnC"/>
    <property type="match status" value="1"/>
</dbReference>
<dbReference type="SUPFAM" id="SSF102114">
    <property type="entry name" value="Radical SAM enzymes"/>
    <property type="match status" value="1"/>
</dbReference>
<comment type="catalytic activity">
    <reaction evidence="6">
        <text>dehypoxanthine futalosine + S-adenosyl-L-methionine = cyclic dehypoxanthinylfutalosinate + 5'-deoxyadenosine + L-methionine + H(+)</text>
        <dbReference type="Rhea" id="RHEA:33083"/>
        <dbReference type="ChEBI" id="CHEBI:15378"/>
        <dbReference type="ChEBI" id="CHEBI:17319"/>
        <dbReference type="ChEBI" id="CHEBI:57844"/>
        <dbReference type="ChEBI" id="CHEBI:58864"/>
        <dbReference type="ChEBI" id="CHEBI:59789"/>
        <dbReference type="ChEBI" id="CHEBI:64270"/>
        <dbReference type="EC" id="1.21.98.1"/>
    </reaction>
</comment>
<evidence type="ECO:0000256" key="3">
    <source>
        <dbReference type="ARBA" id="ARBA00022723"/>
    </source>
</evidence>
<feature type="binding site" evidence="8">
    <location>
        <position position="81"/>
    </location>
    <ligand>
        <name>S-adenosyl-L-methionine</name>
        <dbReference type="ChEBI" id="CHEBI:59789"/>
    </ligand>
</feature>
<keyword evidence="6" id="KW-0560">Oxidoreductase</keyword>
<sequence length="403" mass="44414">MSEKAELTPMDVTAVLDRAAAGGRITPEEALDLYRHAPLHALGAAADAARRRRYAGIEHIATYIIERNINYTNSCVTACKFCAFYAPPKSDKVWTRPLDDILRRCAETVELGGTQIMFQGGHHPDYGVEYYEEHFSAIKKEFPQLVIHSLGASEVEHMSRISGVSAEEAIRRIHAAGLDSFAGAGAELLPARPRKAIAPLKESGERWLEIMELAHTLGVESTSTMLMGTGETNAERIEHLRMIRDVQDRTGGFRAFIPYTYQPQNNVLKGRTQATVFEYLRMIAVARLFLDNVAHIQGSWLTVGKEAGQLSLHYGADDLGSVMLEENVVSSAGAKHRSNRMELIDLIRKAGRVPAQRATTYEHLVVHEDPANDPVDDRVVSHLSSTAIEGGTAHPELKLIDAG</sequence>
<organism evidence="10 11">
    <name type="scientific">Streptomyces klenkii</name>
    <dbReference type="NCBI Taxonomy" id="1420899"/>
    <lineage>
        <taxon>Bacteria</taxon>
        <taxon>Bacillati</taxon>
        <taxon>Actinomycetota</taxon>
        <taxon>Actinomycetes</taxon>
        <taxon>Kitasatosporales</taxon>
        <taxon>Streptomycetaceae</taxon>
        <taxon>Streptomyces</taxon>
    </lineage>
</organism>
<dbReference type="GO" id="GO:0005506">
    <property type="term" value="F:iron ion binding"/>
    <property type="evidence" value="ECO:0007669"/>
    <property type="project" value="UniProtKB-UniRule"/>
</dbReference>
<evidence type="ECO:0000256" key="7">
    <source>
        <dbReference type="PIRSR" id="PIRSR004762-1"/>
    </source>
</evidence>
<evidence type="ECO:0000256" key="5">
    <source>
        <dbReference type="ARBA" id="ARBA00023014"/>
    </source>
</evidence>
<dbReference type="SFLD" id="SFLDG01064">
    <property type="entry name" value="F420__menaquinone_cofactor_bio"/>
    <property type="match status" value="1"/>
</dbReference>
<keyword evidence="5 6" id="KW-0411">Iron-sulfur</keyword>
<feature type="domain" description="Radical SAM core" evidence="9">
    <location>
        <begin position="61"/>
        <end position="292"/>
    </location>
</feature>
<comment type="pathway">
    <text evidence="6">Quinol/quinone metabolism; menaquinone biosynthesis.</text>
</comment>
<dbReference type="Gene3D" id="3.20.20.70">
    <property type="entry name" value="Aldolase class I"/>
    <property type="match status" value="1"/>
</dbReference>
<dbReference type="SFLD" id="SFLDS00029">
    <property type="entry name" value="Radical_SAM"/>
    <property type="match status" value="1"/>
</dbReference>
<evidence type="ECO:0000313" key="11">
    <source>
        <dbReference type="Proteomes" id="UP000270343"/>
    </source>
</evidence>
<keyword evidence="4 6" id="KW-0408">Iron</keyword>
<dbReference type="HAMAP" id="MF_00992">
    <property type="entry name" value="MqnC"/>
    <property type="match status" value="1"/>
</dbReference>
<accession>A0A3B0BEJ8</accession>
<dbReference type="Proteomes" id="UP000270343">
    <property type="component" value="Unassembled WGS sequence"/>
</dbReference>
<evidence type="ECO:0000313" key="10">
    <source>
        <dbReference type="EMBL" id="RKN70778.1"/>
    </source>
</evidence>
<keyword evidence="2 6" id="KW-0949">S-adenosyl-L-methionine</keyword>
<dbReference type="GO" id="GO:0044689">
    <property type="term" value="F:7,8-didemethyl-8-hydroxy-5-deazariboflavin synthase activity"/>
    <property type="evidence" value="ECO:0007669"/>
    <property type="project" value="TreeGrafter"/>
</dbReference>
<feature type="binding site" evidence="6 7">
    <location>
        <position position="79"/>
    </location>
    <ligand>
        <name>[4Fe-4S] cluster</name>
        <dbReference type="ChEBI" id="CHEBI:49883"/>
        <note>4Fe-4S-S-AdoMet</note>
    </ligand>
</feature>
<protein>
    <recommendedName>
        <fullName evidence="6">Cyclic dehypoxanthine futalosine synthase</fullName>
        <shortName evidence="6">Cyclic DHFL synthase</shortName>
        <ecNumber evidence="6">1.21.98.1</ecNumber>
    </recommendedName>
    <alternativeName>
        <fullName evidence="6">Dehypoxanthine futalosine cyclase</fullName>
        <shortName evidence="6">DHFL cyclase</shortName>
    </alternativeName>
    <alternativeName>
        <fullName evidence="6">Menaquinone biosynthetic enzyme MqnC</fullName>
    </alternativeName>
</protein>
<dbReference type="CDD" id="cd01335">
    <property type="entry name" value="Radical_SAM"/>
    <property type="match status" value="1"/>
</dbReference>
<dbReference type="InterPro" id="IPR013785">
    <property type="entry name" value="Aldolase_TIM"/>
</dbReference>
<comment type="caution">
    <text evidence="10">The sequence shown here is derived from an EMBL/GenBank/DDBJ whole genome shotgun (WGS) entry which is preliminary data.</text>
</comment>
<dbReference type="Pfam" id="PF04055">
    <property type="entry name" value="Radical_SAM"/>
    <property type="match status" value="1"/>
</dbReference>
<keyword evidence="3 6" id="KW-0479">Metal-binding</keyword>
<dbReference type="InterPro" id="IPR034405">
    <property type="entry name" value="F420"/>
</dbReference>
<dbReference type="InterPro" id="IPR007197">
    <property type="entry name" value="rSAM"/>
</dbReference>
<evidence type="ECO:0000256" key="8">
    <source>
        <dbReference type="PIRSR" id="PIRSR004762-2"/>
    </source>
</evidence>
<dbReference type="PIRSF" id="PIRSF004762">
    <property type="entry name" value="CHP00423"/>
    <property type="match status" value="1"/>
</dbReference>
<comment type="similarity">
    <text evidence="6">Belongs to the radical SAM superfamily. MqnC family.</text>
</comment>
<dbReference type="EC" id="1.21.98.1" evidence="6"/>
<dbReference type="NCBIfam" id="TIGR00423">
    <property type="entry name" value="CofH family radical SAM protein"/>
    <property type="match status" value="1"/>
</dbReference>
<dbReference type="SFLD" id="SFLDF00342">
    <property type="entry name" value="cyclic_dehypoxanthine_futalosi"/>
    <property type="match status" value="1"/>
</dbReference>
<reference evidence="10 11" key="1">
    <citation type="journal article" date="2015" name="Antonie Van Leeuwenhoek">
        <title>Streptomyces klenkii sp. nov., isolated from deep marine sediment.</title>
        <authorList>
            <person name="Veyisoglu A."/>
            <person name="Sahin N."/>
        </authorList>
    </citation>
    <scope>NUCLEOTIDE SEQUENCE [LARGE SCALE GENOMIC DNA]</scope>
    <source>
        <strain evidence="10 11">KCTC 29202</strain>
    </source>
</reference>
<evidence type="ECO:0000259" key="9">
    <source>
        <dbReference type="PROSITE" id="PS51918"/>
    </source>
</evidence>
<feature type="binding site" evidence="6 7">
    <location>
        <position position="82"/>
    </location>
    <ligand>
        <name>[4Fe-4S] cluster</name>
        <dbReference type="ChEBI" id="CHEBI:49883"/>
        <note>4Fe-4S-S-AdoMet</note>
    </ligand>
</feature>
<dbReference type="GO" id="GO:0016765">
    <property type="term" value="F:transferase activity, transferring alkyl or aryl (other than methyl) groups"/>
    <property type="evidence" value="ECO:0007669"/>
    <property type="project" value="InterPro"/>
</dbReference>
<dbReference type="InterPro" id="IPR058240">
    <property type="entry name" value="rSAM_sf"/>
</dbReference>
<dbReference type="GO" id="GO:0046992">
    <property type="term" value="F:oxidoreductase activity, acting on X-H and Y-H to form an X-Y bond"/>
    <property type="evidence" value="ECO:0007669"/>
    <property type="project" value="UniProtKB-UniRule"/>
</dbReference>
<dbReference type="Pfam" id="PF19288">
    <property type="entry name" value="CofH_C"/>
    <property type="match status" value="1"/>
</dbReference>
<comment type="function">
    <text evidence="6">Radical SAM enzyme that catalyzes the cyclization of dehypoxanthine futalosine (DHFL) into cyclic dehypoxanthine futalosine (CDHFL), a step in the biosynthesis of menaquinone (MK, vitamin K2).</text>
</comment>
<dbReference type="PROSITE" id="PS51918">
    <property type="entry name" value="RADICAL_SAM"/>
    <property type="match status" value="1"/>
</dbReference>
<dbReference type="SFLD" id="SFLDF00343">
    <property type="entry name" value="aminofutalosine_synthase_(mqnE"/>
    <property type="match status" value="1"/>
</dbReference>
<dbReference type="GO" id="GO:0009234">
    <property type="term" value="P:menaquinone biosynthetic process"/>
    <property type="evidence" value="ECO:0007669"/>
    <property type="project" value="UniProtKB-UniRule"/>
</dbReference>
<evidence type="ECO:0000256" key="1">
    <source>
        <dbReference type="ARBA" id="ARBA00022485"/>
    </source>
</evidence>
<keyword evidence="11" id="KW-1185">Reference proteome</keyword>
<comment type="cofactor">
    <cofactor evidence="6 7">
        <name>[4Fe-4S] cluster</name>
        <dbReference type="ChEBI" id="CHEBI:49883"/>
    </cofactor>
    <text evidence="6 7">Binds 1 [4Fe-4S] cluster. The cluster is coordinated with 3 cysteines and an exchangeable S-adenosyl-L-methionine.</text>
</comment>
<dbReference type="EMBL" id="RBAM01000007">
    <property type="protein sequence ID" value="RKN70778.1"/>
    <property type="molecule type" value="Genomic_DNA"/>
</dbReference>
<evidence type="ECO:0000256" key="6">
    <source>
        <dbReference type="HAMAP-Rule" id="MF_00992"/>
    </source>
</evidence>
<dbReference type="AlphaFoldDB" id="A0A3B0BEJ8"/>
<feature type="binding site" evidence="6 7">
    <location>
        <position position="75"/>
    </location>
    <ligand>
        <name>[4Fe-4S] cluster</name>
        <dbReference type="ChEBI" id="CHEBI:49883"/>
        <note>4Fe-4S-S-AdoMet</note>
    </ligand>
</feature>
<evidence type="ECO:0000256" key="4">
    <source>
        <dbReference type="ARBA" id="ARBA00023004"/>
    </source>
</evidence>
<dbReference type="PANTHER" id="PTHR43076:SF1">
    <property type="entry name" value="LIPOYL SYNTHASE 2"/>
    <property type="match status" value="1"/>
</dbReference>